<reference evidence="3 4" key="1">
    <citation type="journal article" date="2015" name="Genome Announc.">
        <title>Expanding the biotechnology potential of lactobacilli through comparative genomics of 213 strains and associated genera.</title>
        <authorList>
            <person name="Sun Z."/>
            <person name="Harris H.M."/>
            <person name="McCann A."/>
            <person name="Guo C."/>
            <person name="Argimon S."/>
            <person name="Zhang W."/>
            <person name="Yang X."/>
            <person name="Jeffery I.B."/>
            <person name="Cooney J.C."/>
            <person name="Kagawa T.F."/>
            <person name="Liu W."/>
            <person name="Song Y."/>
            <person name="Salvetti E."/>
            <person name="Wrobel A."/>
            <person name="Rasinkangas P."/>
            <person name="Parkhill J."/>
            <person name="Rea M.C."/>
            <person name="O'Sullivan O."/>
            <person name="Ritari J."/>
            <person name="Douillard F.P."/>
            <person name="Paul Ross R."/>
            <person name="Yang R."/>
            <person name="Briner A.E."/>
            <person name="Felis G.E."/>
            <person name="de Vos W.M."/>
            <person name="Barrangou R."/>
            <person name="Klaenhammer T.R."/>
            <person name="Caufield P.W."/>
            <person name="Cui Y."/>
            <person name="Zhang H."/>
            <person name="O'Toole P.W."/>
        </authorList>
    </citation>
    <scope>NUCLEOTIDE SEQUENCE [LARGE SCALE GENOMIC DNA]</scope>
    <source>
        <strain evidence="3 4">DSM 18001</strain>
    </source>
</reference>
<feature type="transmembrane region" description="Helical" evidence="2">
    <location>
        <begin position="23"/>
        <end position="44"/>
    </location>
</feature>
<dbReference type="GO" id="GO:0005886">
    <property type="term" value="C:plasma membrane"/>
    <property type="evidence" value="ECO:0007669"/>
    <property type="project" value="UniProtKB-SubCell"/>
</dbReference>
<dbReference type="GO" id="GO:0022857">
    <property type="term" value="F:transmembrane transporter activity"/>
    <property type="evidence" value="ECO:0007669"/>
    <property type="project" value="InterPro"/>
</dbReference>
<feature type="transmembrane region" description="Helical" evidence="2">
    <location>
        <begin position="204"/>
        <end position="227"/>
    </location>
</feature>
<evidence type="ECO:0000313" key="3">
    <source>
        <dbReference type="EMBL" id="KRN95286.1"/>
    </source>
</evidence>
<dbReference type="Proteomes" id="UP000051859">
    <property type="component" value="Unassembled WGS sequence"/>
</dbReference>
<feature type="transmembrane region" description="Helical" evidence="2">
    <location>
        <begin position="263"/>
        <end position="285"/>
    </location>
</feature>
<feature type="transmembrane region" description="Helical" evidence="2">
    <location>
        <begin position="326"/>
        <end position="348"/>
    </location>
</feature>
<dbReference type="PANTHER" id="PTHR23530">
    <property type="entry name" value="TRANSPORT PROTEIN-RELATED"/>
    <property type="match status" value="1"/>
</dbReference>
<evidence type="ECO:0000256" key="1">
    <source>
        <dbReference type="ARBA" id="ARBA00004651"/>
    </source>
</evidence>
<dbReference type="Gene3D" id="1.20.1250.20">
    <property type="entry name" value="MFS general substrate transporter like domains"/>
    <property type="match status" value="1"/>
</dbReference>
<organism evidence="3 4">
    <name type="scientific">Pediococcus stilesii</name>
    <dbReference type="NCBI Taxonomy" id="331679"/>
    <lineage>
        <taxon>Bacteria</taxon>
        <taxon>Bacillati</taxon>
        <taxon>Bacillota</taxon>
        <taxon>Bacilli</taxon>
        <taxon>Lactobacillales</taxon>
        <taxon>Lactobacillaceae</taxon>
        <taxon>Pediococcus</taxon>
    </lineage>
</organism>
<name>A0A0R2L622_9LACO</name>
<dbReference type="SUPFAM" id="SSF103473">
    <property type="entry name" value="MFS general substrate transporter"/>
    <property type="match status" value="1"/>
</dbReference>
<feature type="transmembrane region" description="Helical" evidence="2">
    <location>
        <begin position="97"/>
        <end position="116"/>
    </location>
</feature>
<dbReference type="AlphaFoldDB" id="A0A0R2L622"/>
<comment type="caution">
    <text evidence="3">The sequence shown here is derived from an EMBL/GenBank/DDBJ whole genome shotgun (WGS) entry which is preliminary data.</text>
</comment>
<feature type="transmembrane region" description="Helical" evidence="2">
    <location>
        <begin position="239"/>
        <end position="257"/>
    </location>
</feature>
<sequence>MFSQFIFEIPSGVLSDIFKRKTIIMMGLIVLSISPLVIAATSYLQLAKGSIYMLLAISFFMEGVGNALLSGADDALFYEGIREGGNEKEYSKIRGKVQLFGAIATGVATFLGGIFYEFESGLPYFLQTAALLLAMVIIFFVEDLNSGLEERQSKTKRQGIFDVLSVFKEMTRSPNICFLFSFIALTVATVDAVFTLLPDYVSKIGFSASLNGGIFMIYSLIGGLVATQSYRLSSLSYKKITFLVILVLLAGTLFDVQNNSYQFLIGIGLLYITEDILDPIVMGMLNLWVKDQSRATFISGLSFVISLVTMIINPIVGYAVQSYGTVNMLIAVSFGMIILFLAADVFILESKKIV</sequence>
<dbReference type="InterPro" id="IPR036259">
    <property type="entry name" value="MFS_trans_sf"/>
</dbReference>
<evidence type="ECO:0000256" key="2">
    <source>
        <dbReference type="SAM" id="Phobius"/>
    </source>
</evidence>
<dbReference type="Pfam" id="PF07690">
    <property type="entry name" value="MFS_1"/>
    <property type="match status" value="1"/>
</dbReference>
<gene>
    <name evidence="3" type="ORF">IV81_GL000170</name>
</gene>
<dbReference type="EMBL" id="JQBX01000001">
    <property type="protein sequence ID" value="KRN95286.1"/>
    <property type="molecule type" value="Genomic_DNA"/>
</dbReference>
<keyword evidence="2" id="KW-0812">Transmembrane</keyword>
<keyword evidence="4" id="KW-1185">Reference proteome</keyword>
<proteinExistence type="predicted"/>
<keyword evidence="2" id="KW-1133">Transmembrane helix</keyword>
<dbReference type="PANTHER" id="PTHR23530:SF1">
    <property type="entry name" value="PERMEASE, MAJOR FACILITATOR SUPERFAMILY-RELATED"/>
    <property type="match status" value="1"/>
</dbReference>
<dbReference type="InterPro" id="IPR053160">
    <property type="entry name" value="MFS_DHA3_Transporter"/>
</dbReference>
<keyword evidence="2" id="KW-0472">Membrane</keyword>
<comment type="subcellular location">
    <subcellularLocation>
        <location evidence="1">Cell membrane</location>
        <topology evidence="1">Multi-pass membrane protein</topology>
    </subcellularLocation>
</comment>
<dbReference type="InterPro" id="IPR011701">
    <property type="entry name" value="MFS"/>
</dbReference>
<protein>
    <submittedName>
        <fullName evidence="3">MFS superfamily tetracycline resistance protein</fullName>
    </submittedName>
</protein>
<feature type="transmembrane region" description="Helical" evidence="2">
    <location>
        <begin position="122"/>
        <end position="141"/>
    </location>
</feature>
<feature type="transmembrane region" description="Helical" evidence="2">
    <location>
        <begin position="176"/>
        <end position="198"/>
    </location>
</feature>
<evidence type="ECO:0000313" key="4">
    <source>
        <dbReference type="Proteomes" id="UP000051859"/>
    </source>
</evidence>
<accession>A0A0R2L622</accession>
<feature type="transmembrane region" description="Helical" evidence="2">
    <location>
        <begin position="297"/>
        <end position="320"/>
    </location>
</feature>
<dbReference type="PATRIC" id="fig|331679.3.peg.172"/>